<proteinExistence type="predicted"/>
<dbReference type="AlphaFoldDB" id="A0A2J6S487"/>
<keyword evidence="2" id="KW-1185">Reference proteome</keyword>
<reference evidence="1 2" key="1">
    <citation type="submission" date="2016-04" db="EMBL/GenBank/DDBJ databases">
        <title>A degradative enzymes factory behind the ericoid mycorrhizal symbiosis.</title>
        <authorList>
            <consortium name="DOE Joint Genome Institute"/>
            <person name="Martino E."/>
            <person name="Morin E."/>
            <person name="Grelet G."/>
            <person name="Kuo A."/>
            <person name="Kohler A."/>
            <person name="Daghino S."/>
            <person name="Barry K."/>
            <person name="Choi C."/>
            <person name="Cichocki N."/>
            <person name="Clum A."/>
            <person name="Copeland A."/>
            <person name="Hainaut M."/>
            <person name="Haridas S."/>
            <person name="Labutti K."/>
            <person name="Lindquist E."/>
            <person name="Lipzen A."/>
            <person name="Khouja H.-R."/>
            <person name="Murat C."/>
            <person name="Ohm R."/>
            <person name="Olson A."/>
            <person name="Spatafora J."/>
            <person name="Veneault-Fourrey C."/>
            <person name="Henrissat B."/>
            <person name="Grigoriev I."/>
            <person name="Martin F."/>
            <person name="Perotto S."/>
        </authorList>
    </citation>
    <scope>NUCLEOTIDE SEQUENCE [LARGE SCALE GENOMIC DNA]</scope>
    <source>
        <strain evidence="1 2">F</strain>
    </source>
</reference>
<protein>
    <submittedName>
        <fullName evidence="1">Uncharacterized protein</fullName>
    </submittedName>
</protein>
<accession>A0A2J6S487</accession>
<evidence type="ECO:0000313" key="2">
    <source>
        <dbReference type="Proteomes" id="UP000235786"/>
    </source>
</evidence>
<sequence>MGFGLSPAEKVKVSKAKLFTELAPAENDIFNRWVKVVRCAEGKNHRGFRARDRTSYILAATSPNPSNLWPDSVEFRVLLFYLQMICDYVNNYYKLGDTSDPTTRNVPLMATWQNNITNVDDVQGVPAKNSIFTIVADYHLDYEATSTQMTAQLLGPSNFFSVKHIFIPIEYSIIYSRAGEVDIPVIYTTLLVISPQDKTIDWLDPLFSLGEDKIKEIKEYNKAAVILNILCLLSYHLGPLFIPGRRRNRIIMKEDSED</sequence>
<dbReference type="Proteomes" id="UP000235786">
    <property type="component" value="Unassembled WGS sequence"/>
</dbReference>
<gene>
    <name evidence="1" type="ORF">L207DRAFT_578480</name>
</gene>
<dbReference type="OrthoDB" id="10599424at2759"/>
<evidence type="ECO:0000313" key="1">
    <source>
        <dbReference type="EMBL" id="PMD45571.1"/>
    </source>
</evidence>
<organism evidence="1 2">
    <name type="scientific">Hyaloscypha variabilis (strain UAMH 11265 / GT02V1 / F)</name>
    <name type="common">Meliniomyces variabilis</name>
    <dbReference type="NCBI Taxonomy" id="1149755"/>
    <lineage>
        <taxon>Eukaryota</taxon>
        <taxon>Fungi</taxon>
        <taxon>Dikarya</taxon>
        <taxon>Ascomycota</taxon>
        <taxon>Pezizomycotina</taxon>
        <taxon>Leotiomycetes</taxon>
        <taxon>Helotiales</taxon>
        <taxon>Hyaloscyphaceae</taxon>
        <taxon>Hyaloscypha</taxon>
        <taxon>Hyaloscypha variabilis</taxon>
    </lineage>
</organism>
<dbReference type="EMBL" id="KZ613940">
    <property type="protein sequence ID" value="PMD45571.1"/>
    <property type="molecule type" value="Genomic_DNA"/>
</dbReference>
<name>A0A2J6S487_HYAVF</name>